<dbReference type="InterPro" id="IPR033136">
    <property type="entry name" value="DNA_ligase_CS"/>
</dbReference>
<dbReference type="NCBIfam" id="NF005932">
    <property type="entry name" value="PRK07956.1"/>
    <property type="match status" value="1"/>
</dbReference>
<dbReference type="GO" id="GO:0006281">
    <property type="term" value="P:DNA repair"/>
    <property type="evidence" value="ECO:0007669"/>
    <property type="project" value="UniProtKB-KW"/>
</dbReference>
<evidence type="ECO:0000256" key="5">
    <source>
        <dbReference type="ARBA" id="ARBA00022705"/>
    </source>
</evidence>
<dbReference type="InterPro" id="IPR036420">
    <property type="entry name" value="BRCT_dom_sf"/>
</dbReference>
<evidence type="ECO:0000256" key="13">
    <source>
        <dbReference type="ARBA" id="ARBA00060881"/>
    </source>
</evidence>
<dbReference type="InterPro" id="IPR001357">
    <property type="entry name" value="BRCT_dom"/>
</dbReference>
<evidence type="ECO:0000313" key="18">
    <source>
        <dbReference type="Proteomes" id="UP000006062"/>
    </source>
</evidence>
<dbReference type="InterPro" id="IPR018239">
    <property type="entry name" value="DNA_ligase_AS"/>
</dbReference>
<dbReference type="Gene3D" id="3.40.50.10190">
    <property type="entry name" value="BRCT domain"/>
    <property type="match status" value="1"/>
</dbReference>
<dbReference type="Gene3D" id="1.10.150.20">
    <property type="entry name" value="5' to 3' exonuclease, C-terminal subdomain"/>
    <property type="match status" value="3"/>
</dbReference>
<evidence type="ECO:0000259" key="16">
    <source>
        <dbReference type="PROSITE" id="PS50172"/>
    </source>
</evidence>
<dbReference type="FunFam" id="1.10.287.610:FF:000002">
    <property type="entry name" value="DNA ligase"/>
    <property type="match status" value="1"/>
</dbReference>
<dbReference type="eggNOG" id="COG0272">
    <property type="taxonomic scope" value="Bacteria"/>
</dbReference>
<keyword evidence="4 14" id="KW-0436">Ligase</keyword>
<dbReference type="SMART" id="SM00292">
    <property type="entry name" value="BRCT"/>
    <property type="match status" value="1"/>
</dbReference>
<feature type="binding site" evidence="14">
    <location>
        <position position="176"/>
    </location>
    <ligand>
        <name>NAD(+)</name>
        <dbReference type="ChEBI" id="CHEBI:57540"/>
    </ligand>
</feature>
<keyword evidence="10 14" id="KW-0520">NAD</keyword>
<dbReference type="FunFam" id="3.30.470.30:FF:000001">
    <property type="entry name" value="DNA ligase"/>
    <property type="match status" value="1"/>
</dbReference>
<feature type="binding site" evidence="14">
    <location>
        <begin position="35"/>
        <end position="39"/>
    </location>
    <ligand>
        <name>NAD(+)</name>
        <dbReference type="ChEBI" id="CHEBI:57540"/>
    </ligand>
</feature>
<feature type="binding site" evidence="14">
    <location>
        <begin position="84"/>
        <end position="85"/>
    </location>
    <ligand>
        <name>NAD(+)</name>
        <dbReference type="ChEBI" id="CHEBI:57540"/>
    </ligand>
</feature>
<dbReference type="PROSITE" id="PS50172">
    <property type="entry name" value="BRCT"/>
    <property type="match status" value="1"/>
</dbReference>
<dbReference type="InterPro" id="IPR004150">
    <property type="entry name" value="NAD_DNA_ligase_OB"/>
</dbReference>
<feature type="binding site" evidence="14">
    <location>
        <position position="410"/>
    </location>
    <ligand>
        <name>Zn(2+)</name>
        <dbReference type="ChEBI" id="CHEBI:29105"/>
    </ligand>
</feature>
<keyword evidence="7 14" id="KW-0227">DNA damage</keyword>
<dbReference type="PIRSF" id="PIRSF001604">
    <property type="entry name" value="LigA"/>
    <property type="match status" value="1"/>
</dbReference>
<feature type="domain" description="BRCT" evidence="16">
    <location>
        <begin position="671"/>
        <end position="749"/>
    </location>
</feature>
<dbReference type="PANTHER" id="PTHR23389:SF9">
    <property type="entry name" value="DNA LIGASE"/>
    <property type="match status" value="1"/>
</dbReference>
<dbReference type="CDD" id="cd00114">
    <property type="entry name" value="LIGANc"/>
    <property type="match status" value="1"/>
</dbReference>
<feature type="binding site" evidence="14">
    <location>
        <position position="316"/>
    </location>
    <ligand>
        <name>NAD(+)</name>
        <dbReference type="ChEBI" id="CHEBI:57540"/>
    </ligand>
</feature>
<feature type="active site" description="N6-AMP-lysine intermediate" evidence="14">
    <location>
        <position position="118"/>
    </location>
</feature>
<evidence type="ECO:0000256" key="3">
    <source>
        <dbReference type="ARBA" id="ARBA00013308"/>
    </source>
</evidence>
<dbReference type="PANTHER" id="PTHR23389">
    <property type="entry name" value="CHROMOSOME TRANSMISSION FIDELITY FACTOR 18"/>
    <property type="match status" value="1"/>
</dbReference>
<dbReference type="SUPFAM" id="SSF52113">
    <property type="entry name" value="BRCT domain"/>
    <property type="match status" value="1"/>
</dbReference>
<dbReference type="SMART" id="SM00532">
    <property type="entry name" value="LIGANc"/>
    <property type="match status" value="1"/>
</dbReference>
<evidence type="ECO:0000256" key="14">
    <source>
        <dbReference type="HAMAP-Rule" id="MF_01588"/>
    </source>
</evidence>
<feature type="binding site" evidence="14">
    <location>
        <position position="413"/>
    </location>
    <ligand>
        <name>Zn(2+)</name>
        <dbReference type="ChEBI" id="CHEBI:29105"/>
    </ligand>
</feature>
<dbReference type="InterPro" id="IPR013840">
    <property type="entry name" value="DNAligase_N"/>
</dbReference>
<comment type="catalytic activity">
    <reaction evidence="12 14 15">
        <text>NAD(+) + (deoxyribonucleotide)n-3'-hydroxyl + 5'-phospho-(deoxyribonucleotide)m = (deoxyribonucleotide)n+m + AMP + beta-nicotinamide D-nucleotide.</text>
        <dbReference type="EC" id="6.5.1.2"/>
    </reaction>
</comment>
<evidence type="ECO:0000256" key="1">
    <source>
        <dbReference type="ARBA" id="ARBA00004067"/>
    </source>
</evidence>
<dbReference type="Pfam" id="PF03119">
    <property type="entry name" value="DNA_ligase_ZBD"/>
    <property type="match status" value="1"/>
</dbReference>
<dbReference type="InterPro" id="IPR001679">
    <property type="entry name" value="DNA_ligase"/>
</dbReference>
<dbReference type="Pfam" id="PF03120">
    <property type="entry name" value="OB_DNA_ligase"/>
    <property type="match status" value="1"/>
</dbReference>
<dbReference type="Pfam" id="PF14520">
    <property type="entry name" value="HHH_5"/>
    <property type="match status" value="1"/>
</dbReference>
<dbReference type="SUPFAM" id="SSF56091">
    <property type="entry name" value="DNA ligase/mRNA capping enzyme, catalytic domain"/>
    <property type="match status" value="1"/>
</dbReference>
<evidence type="ECO:0000256" key="9">
    <source>
        <dbReference type="ARBA" id="ARBA00022842"/>
    </source>
</evidence>
<comment type="similarity">
    <text evidence="13 14">Belongs to the NAD-dependent DNA ligase family. LigA subfamily.</text>
</comment>
<organism evidence="17 18">
    <name type="scientific">Thiocystis violascens (strain ATCC 17096 / DSM 198 / 6111)</name>
    <name type="common">Chromatium violascens</name>
    <dbReference type="NCBI Taxonomy" id="765911"/>
    <lineage>
        <taxon>Bacteria</taxon>
        <taxon>Pseudomonadati</taxon>
        <taxon>Pseudomonadota</taxon>
        <taxon>Gammaproteobacteria</taxon>
        <taxon>Chromatiales</taxon>
        <taxon>Chromatiaceae</taxon>
        <taxon>Thiocystis</taxon>
    </lineage>
</organism>
<evidence type="ECO:0000256" key="6">
    <source>
        <dbReference type="ARBA" id="ARBA00022723"/>
    </source>
</evidence>
<evidence type="ECO:0000256" key="11">
    <source>
        <dbReference type="ARBA" id="ARBA00023204"/>
    </source>
</evidence>
<dbReference type="HAMAP" id="MF_01588">
    <property type="entry name" value="DNA_ligase_A"/>
    <property type="match status" value="1"/>
</dbReference>
<keyword evidence="11 14" id="KW-0234">DNA repair</keyword>
<keyword evidence="5 14" id="KW-0235">DNA replication</keyword>
<accession>I3YH18</accession>
<dbReference type="PROSITE" id="PS01055">
    <property type="entry name" value="DNA_LIGASE_N1"/>
    <property type="match status" value="1"/>
</dbReference>
<dbReference type="GO" id="GO:0003911">
    <property type="term" value="F:DNA ligase (NAD+) activity"/>
    <property type="evidence" value="ECO:0007669"/>
    <property type="project" value="UniProtKB-UniRule"/>
</dbReference>
<dbReference type="Pfam" id="PF00533">
    <property type="entry name" value="BRCT"/>
    <property type="match status" value="1"/>
</dbReference>
<evidence type="ECO:0000256" key="8">
    <source>
        <dbReference type="ARBA" id="ARBA00022833"/>
    </source>
</evidence>
<comment type="function">
    <text evidence="1 14">DNA ligase that catalyzes the formation of phosphodiester linkages between 5'-phosphoryl and 3'-hydroxyl groups in double-stranded DNA using NAD as a coenzyme and as the energy source for the reaction. It is essential for DNA replication and repair of damaged DNA.</text>
</comment>
<dbReference type="GO" id="GO:0006260">
    <property type="term" value="P:DNA replication"/>
    <property type="evidence" value="ECO:0007669"/>
    <property type="project" value="UniProtKB-KW"/>
</dbReference>
<evidence type="ECO:0000256" key="12">
    <source>
        <dbReference type="ARBA" id="ARBA00034005"/>
    </source>
</evidence>
<dbReference type="FunFam" id="1.10.150.20:FF:000007">
    <property type="entry name" value="DNA ligase"/>
    <property type="match status" value="1"/>
</dbReference>
<dbReference type="HOGENOM" id="CLU_007764_2_1_6"/>
<dbReference type="InterPro" id="IPR041663">
    <property type="entry name" value="DisA/LigA_HHH"/>
</dbReference>
<dbReference type="PROSITE" id="PS01056">
    <property type="entry name" value="DNA_LIGASE_N2"/>
    <property type="match status" value="1"/>
</dbReference>
<evidence type="ECO:0000256" key="2">
    <source>
        <dbReference type="ARBA" id="ARBA00012722"/>
    </source>
</evidence>
<dbReference type="GO" id="GO:0003677">
    <property type="term" value="F:DNA binding"/>
    <property type="evidence" value="ECO:0007669"/>
    <property type="project" value="InterPro"/>
</dbReference>
<dbReference type="InterPro" id="IPR004149">
    <property type="entry name" value="Znf_DNAligase_C4"/>
</dbReference>
<dbReference type="Gene3D" id="3.30.470.30">
    <property type="entry name" value="DNA ligase/mRNA capping enzyme"/>
    <property type="match status" value="1"/>
</dbReference>
<dbReference type="GO" id="GO:0046872">
    <property type="term" value="F:metal ion binding"/>
    <property type="evidence" value="ECO:0007669"/>
    <property type="project" value="UniProtKB-KW"/>
</dbReference>
<dbReference type="Pfam" id="PF01653">
    <property type="entry name" value="DNA_ligase_aden"/>
    <property type="match status" value="1"/>
</dbReference>
<feature type="binding site" evidence="14">
    <location>
        <position position="292"/>
    </location>
    <ligand>
        <name>NAD(+)</name>
        <dbReference type="ChEBI" id="CHEBI:57540"/>
    </ligand>
</feature>
<sequence>MSMPDDAHRRAESLRARIRYHNHRYYVLDDPEIPDAEYDRLIRELQALEAEYPALVTPDSPTQRVGGQPRPEFLAVRHRIPMISLDNAMSDAELLEFHQRLAKSFQDDAPILYLAEPKLDGLAVNLRYEQGILIQAATRGDGTTGEDVTQNARTIQTIPLRLLGEDWPAILEVRGEIYMTRAGFARLNAEMRRKGRTPFANPRNAAAGSLRQLDARITAGRPLAFCCYGWGELSASAGESQFVMLQRLAAWGVPISKELQQVRGLDGCRAYFDALGERRDALDYDIDGVVFKVDRLADQVRLGATAHHPRWAVARKFPAQEELTQVEAVEFQVGRTGAVTPVARLRPVQVGGVTVANATLHNMDEVIRKDVRIGDTVIVRRAGEVIPEVVRVVPERRPPDVRAVELPSQCPVCGSDVIRPEGEAVARCTGGLYCPAQRKEAIRHFASRRAMDIEGLGEKLIEQLVDLDWVREPADLYRLTPEQLARLERMGEKSAANLLAALERSKETSFARFIFALGIREVGETTAQALAARFDGMASLMQARESDFVRERGIKGIGIETATALHRFLVEHPEQETDGNLADWLTGLGIRGLTPARASLLAERFGSLQALRLAGLEDLYWNSARLVEGVGPVVAAHLAGFFAQAHNREAIARLLAAGIRWPETAPQPSAAGASPLTGKTFVITGTLSRPRDAIKEQLQGFGARVSGSLSSKTDYLLAGEAAGSKLDKARALGIPVLDEAGLAALLVQE</sequence>
<evidence type="ECO:0000256" key="10">
    <source>
        <dbReference type="ARBA" id="ARBA00023027"/>
    </source>
</evidence>
<name>I3YH18_THIV6</name>
<comment type="cofactor">
    <cofactor evidence="14">
        <name>Mg(2+)</name>
        <dbReference type="ChEBI" id="CHEBI:18420"/>
    </cofactor>
    <cofactor evidence="14">
        <name>Mn(2+)</name>
        <dbReference type="ChEBI" id="CHEBI:29035"/>
    </cofactor>
</comment>
<proteinExistence type="inferred from homology"/>
<evidence type="ECO:0000256" key="7">
    <source>
        <dbReference type="ARBA" id="ARBA00022763"/>
    </source>
</evidence>
<dbReference type="InterPro" id="IPR013839">
    <property type="entry name" value="DNAligase_adenylation"/>
</dbReference>
<dbReference type="Pfam" id="PF12826">
    <property type="entry name" value="HHH_2"/>
    <property type="match status" value="2"/>
</dbReference>
<keyword evidence="8 14" id="KW-0862">Zinc</keyword>
<evidence type="ECO:0000256" key="4">
    <source>
        <dbReference type="ARBA" id="ARBA00022598"/>
    </source>
</evidence>
<keyword evidence="14" id="KW-0464">Manganese</keyword>
<dbReference type="FunFam" id="2.40.50.140:FF:000012">
    <property type="entry name" value="DNA ligase"/>
    <property type="match status" value="1"/>
</dbReference>
<dbReference type="InterPro" id="IPR003583">
    <property type="entry name" value="Hlx-hairpin-Hlx_DNA-bd_motif"/>
</dbReference>
<dbReference type="AlphaFoldDB" id="I3YH18"/>
<gene>
    <name evidence="14" type="primary">ligA</name>
    <name evidence="17" type="ordered locus">Thivi_4489</name>
</gene>
<reference evidence="17 18" key="1">
    <citation type="submission" date="2012-06" db="EMBL/GenBank/DDBJ databases">
        <title>Complete sequence of Thiocystis violascens DSM 198.</title>
        <authorList>
            <consortium name="US DOE Joint Genome Institute"/>
            <person name="Lucas S."/>
            <person name="Han J."/>
            <person name="Lapidus A."/>
            <person name="Cheng J.-F."/>
            <person name="Goodwin L."/>
            <person name="Pitluck S."/>
            <person name="Peters L."/>
            <person name="Ovchinnikova G."/>
            <person name="Teshima H."/>
            <person name="Detter J.C."/>
            <person name="Han C."/>
            <person name="Tapia R."/>
            <person name="Land M."/>
            <person name="Hauser L."/>
            <person name="Kyrpides N."/>
            <person name="Ivanova N."/>
            <person name="Pagani I."/>
            <person name="Vogl K."/>
            <person name="Liu Z."/>
            <person name="Frigaard N.-U."/>
            <person name="Bryant D."/>
            <person name="Woyke T."/>
        </authorList>
    </citation>
    <scope>NUCLEOTIDE SEQUENCE [LARGE SCALE GENOMIC DNA]</scope>
    <source>
        <strain evidence="18">ATCC 17096 / DSM 198 / 6111</strain>
    </source>
</reference>
<dbReference type="STRING" id="765911.Thivi_4489"/>
<evidence type="ECO:0000256" key="15">
    <source>
        <dbReference type="RuleBase" id="RU000618"/>
    </source>
</evidence>
<dbReference type="NCBIfam" id="TIGR00575">
    <property type="entry name" value="dnlj"/>
    <property type="match status" value="1"/>
</dbReference>
<dbReference type="SUPFAM" id="SSF47781">
    <property type="entry name" value="RuvA domain 2-like"/>
    <property type="match status" value="2"/>
</dbReference>
<dbReference type="InterPro" id="IPR012340">
    <property type="entry name" value="NA-bd_OB-fold"/>
</dbReference>
<feature type="binding site" evidence="14">
    <location>
        <position position="434"/>
    </location>
    <ligand>
        <name>Zn(2+)</name>
        <dbReference type="ChEBI" id="CHEBI:29105"/>
    </ligand>
</feature>
<dbReference type="Gene3D" id="2.40.50.140">
    <property type="entry name" value="Nucleic acid-binding proteins"/>
    <property type="match status" value="1"/>
</dbReference>
<dbReference type="InterPro" id="IPR010994">
    <property type="entry name" value="RuvA_2-like"/>
</dbReference>
<feature type="binding site" evidence="14">
    <location>
        <position position="116"/>
    </location>
    <ligand>
        <name>NAD(+)</name>
        <dbReference type="ChEBI" id="CHEBI:57540"/>
    </ligand>
</feature>
<dbReference type="SUPFAM" id="SSF50249">
    <property type="entry name" value="Nucleic acid-binding proteins"/>
    <property type="match status" value="1"/>
</dbReference>
<keyword evidence="18" id="KW-1185">Reference proteome</keyword>
<dbReference type="CDD" id="cd17748">
    <property type="entry name" value="BRCT_DNA_ligase_like"/>
    <property type="match status" value="1"/>
</dbReference>
<keyword evidence="6 14" id="KW-0479">Metal-binding</keyword>
<dbReference type="Proteomes" id="UP000006062">
    <property type="component" value="Chromosome"/>
</dbReference>
<dbReference type="EC" id="6.5.1.2" evidence="2 14"/>
<dbReference type="SMART" id="SM00278">
    <property type="entry name" value="HhH1"/>
    <property type="match status" value="5"/>
</dbReference>
<dbReference type="Gene3D" id="6.20.10.30">
    <property type="match status" value="1"/>
</dbReference>
<evidence type="ECO:0000313" key="17">
    <source>
        <dbReference type="EMBL" id="AFL76286.1"/>
    </source>
</evidence>
<comment type="caution">
    <text evidence="14">Lacks conserved residue(s) required for the propagation of feature annotation.</text>
</comment>
<keyword evidence="9 14" id="KW-0460">Magnesium</keyword>
<dbReference type="KEGG" id="tvi:Thivi_4489"/>
<feature type="binding site" evidence="14">
    <location>
        <position position="139"/>
    </location>
    <ligand>
        <name>NAD(+)</name>
        <dbReference type="ChEBI" id="CHEBI:57540"/>
    </ligand>
</feature>
<dbReference type="GO" id="GO:0005829">
    <property type="term" value="C:cytosol"/>
    <property type="evidence" value="ECO:0007669"/>
    <property type="project" value="TreeGrafter"/>
</dbReference>
<dbReference type="EMBL" id="CP003154">
    <property type="protein sequence ID" value="AFL76286.1"/>
    <property type="molecule type" value="Genomic_DNA"/>
</dbReference>
<protein>
    <recommendedName>
        <fullName evidence="3 14">DNA ligase</fullName>
        <ecNumber evidence="2 14">6.5.1.2</ecNumber>
    </recommendedName>
    <alternativeName>
        <fullName evidence="14">Polydeoxyribonucleotide synthase [NAD(+)]</fullName>
    </alternativeName>
</protein>
<dbReference type="Gene3D" id="1.10.287.610">
    <property type="entry name" value="Helix hairpin bin"/>
    <property type="match status" value="1"/>
</dbReference>